<reference evidence="1 2" key="1">
    <citation type="journal article" date="2015" name="Genome Announc.">
        <title>Expanding the biotechnology potential of lactobacilli through comparative genomics of 213 strains and associated genera.</title>
        <authorList>
            <person name="Sun Z."/>
            <person name="Harris H.M."/>
            <person name="McCann A."/>
            <person name="Guo C."/>
            <person name="Argimon S."/>
            <person name="Zhang W."/>
            <person name="Yang X."/>
            <person name="Jeffery I.B."/>
            <person name="Cooney J.C."/>
            <person name="Kagawa T.F."/>
            <person name="Liu W."/>
            <person name="Song Y."/>
            <person name="Salvetti E."/>
            <person name="Wrobel A."/>
            <person name="Rasinkangas P."/>
            <person name="Parkhill J."/>
            <person name="Rea M.C."/>
            <person name="O'Sullivan O."/>
            <person name="Ritari J."/>
            <person name="Douillard F.P."/>
            <person name="Paul Ross R."/>
            <person name="Yang R."/>
            <person name="Briner A.E."/>
            <person name="Felis G.E."/>
            <person name="de Vos W.M."/>
            <person name="Barrangou R."/>
            <person name="Klaenhammer T.R."/>
            <person name="Caufield P.W."/>
            <person name="Cui Y."/>
            <person name="Zhang H."/>
            <person name="O'Toole P.W."/>
        </authorList>
    </citation>
    <scope>NUCLEOTIDE SEQUENCE [LARGE SCALE GENOMIC DNA]</scope>
    <source>
        <strain evidence="1 2">DSM 19971</strain>
    </source>
</reference>
<gene>
    <name evidence="1" type="ORF">FD20_GL002127</name>
</gene>
<dbReference type="PATRIC" id="fig|1423812.3.peg.2258"/>
<dbReference type="Pfam" id="PF05014">
    <property type="entry name" value="Nuc_deoxyrib_tr"/>
    <property type="match status" value="1"/>
</dbReference>
<comment type="caution">
    <text evidence="1">The sequence shown here is derived from an EMBL/GenBank/DDBJ whole genome shotgun (WGS) entry which is preliminary data.</text>
</comment>
<dbReference type="InterPro" id="IPR007710">
    <property type="entry name" value="Nucleoside_deoxyribTrfase"/>
</dbReference>
<proteinExistence type="predicted"/>
<dbReference type="Gene3D" id="3.40.50.450">
    <property type="match status" value="1"/>
</dbReference>
<evidence type="ECO:0000313" key="1">
    <source>
        <dbReference type="EMBL" id="KRL38176.1"/>
    </source>
</evidence>
<dbReference type="SUPFAM" id="SSF52309">
    <property type="entry name" value="N-(deoxy)ribosyltransferase-like"/>
    <property type="match status" value="1"/>
</dbReference>
<keyword evidence="2" id="KW-1185">Reference proteome</keyword>
<name>A0A0R1Q0C7_9LACO</name>
<dbReference type="STRING" id="1423812.FD20_GL002127"/>
<dbReference type="EMBL" id="AZEG01000006">
    <property type="protein sequence ID" value="KRL38176.1"/>
    <property type="molecule type" value="Genomic_DNA"/>
</dbReference>
<dbReference type="Proteomes" id="UP000051155">
    <property type="component" value="Unassembled WGS sequence"/>
</dbReference>
<organism evidence="1 2">
    <name type="scientific">Liquorilactobacillus uvarum DSM 19971</name>
    <dbReference type="NCBI Taxonomy" id="1423812"/>
    <lineage>
        <taxon>Bacteria</taxon>
        <taxon>Bacillati</taxon>
        <taxon>Bacillota</taxon>
        <taxon>Bacilli</taxon>
        <taxon>Lactobacillales</taxon>
        <taxon>Lactobacillaceae</taxon>
        <taxon>Liquorilactobacillus</taxon>
    </lineage>
</organism>
<accession>A0A0R1Q0C7</accession>
<evidence type="ECO:0000313" key="2">
    <source>
        <dbReference type="Proteomes" id="UP000051155"/>
    </source>
</evidence>
<sequence length="167" mass="19160">MYTIKSEVKPLNKVYLAAPFFSDYQKERIQKVKDALLSNNTIDSHNIFLPQEHQFEEEKFGSRAWQQYVFASDIRQVNRADILVAILDYQAEESNNEPDSGTMFEIGAAFQSNTPIAVVQFDPKKELNLMIAQSLTAYFDASRSGLAELSKYDFDELKSKPSKRNVF</sequence>
<dbReference type="AlphaFoldDB" id="A0A0R1Q0C7"/>
<evidence type="ECO:0008006" key="3">
    <source>
        <dbReference type="Google" id="ProtNLM"/>
    </source>
</evidence>
<protein>
    <recommendedName>
        <fullName evidence="3">Nucleoside deoxyribosyltransferase</fullName>
    </recommendedName>
</protein>